<evidence type="ECO:0000256" key="1">
    <source>
        <dbReference type="SAM" id="SignalP"/>
    </source>
</evidence>
<dbReference type="Proteomes" id="UP001500957">
    <property type="component" value="Unassembled WGS sequence"/>
</dbReference>
<keyword evidence="1" id="KW-0732">Signal</keyword>
<name>A0ABN1G5T6_9ACTN</name>
<reference evidence="2 3" key="1">
    <citation type="journal article" date="2019" name="Int. J. Syst. Evol. Microbiol.">
        <title>The Global Catalogue of Microorganisms (GCM) 10K type strain sequencing project: providing services to taxonomists for standard genome sequencing and annotation.</title>
        <authorList>
            <consortium name="The Broad Institute Genomics Platform"/>
            <consortium name="The Broad Institute Genome Sequencing Center for Infectious Disease"/>
            <person name="Wu L."/>
            <person name="Ma J."/>
        </authorList>
    </citation>
    <scope>NUCLEOTIDE SEQUENCE [LARGE SCALE GENOMIC DNA]</scope>
    <source>
        <strain evidence="2 3">JCM 10671</strain>
    </source>
</reference>
<evidence type="ECO:0000313" key="3">
    <source>
        <dbReference type="Proteomes" id="UP001500957"/>
    </source>
</evidence>
<organism evidence="2 3">
    <name type="scientific">Sporichthya brevicatena</name>
    <dbReference type="NCBI Taxonomy" id="171442"/>
    <lineage>
        <taxon>Bacteria</taxon>
        <taxon>Bacillati</taxon>
        <taxon>Actinomycetota</taxon>
        <taxon>Actinomycetes</taxon>
        <taxon>Sporichthyales</taxon>
        <taxon>Sporichthyaceae</taxon>
        <taxon>Sporichthya</taxon>
    </lineage>
</organism>
<evidence type="ECO:0000313" key="2">
    <source>
        <dbReference type="EMBL" id="GAA0604656.1"/>
    </source>
</evidence>
<protein>
    <submittedName>
        <fullName evidence="2">Uncharacterized protein</fullName>
    </submittedName>
</protein>
<gene>
    <name evidence="2" type="ORF">GCM10009547_03120</name>
</gene>
<feature type="signal peptide" evidence="1">
    <location>
        <begin position="1"/>
        <end position="24"/>
    </location>
</feature>
<proteinExistence type="predicted"/>
<accession>A0ABN1G5T6</accession>
<feature type="chain" id="PRO_5046610723" evidence="1">
    <location>
        <begin position="25"/>
        <end position="309"/>
    </location>
</feature>
<sequence length="309" mass="32460">MRRSVLAPLLAGALALSVTAPAAAEEAAPIGGVNVVIGGVAFGDFTYPVEAGRRITVQRHVLDPGEIVTWKGPSTVVAMHGNEDGLLQNYPNCNSVQNWRPYPAYYVARSKDAGTLRGVTHNPSSVTIEFYTVQSEAIGVPQSDGQLHREPTSPQAGDILAGEEPNPGGIGDPITAANGCPTGVEGETTELASAVMDSSAGIDLTDHTQIVVYRHQVPAGFSSGWHSPYWPTLVVPVAGQLDVSHGCNDGSAYPVGKGFRAEGPLLIRSSGAAEYLSITWNIQNGFPIDLPFYLPEPPPTSCPETALPL</sequence>
<dbReference type="RefSeq" id="WP_344600857.1">
    <property type="nucleotide sequence ID" value="NZ_BAAAHE010000004.1"/>
</dbReference>
<keyword evidence="3" id="KW-1185">Reference proteome</keyword>
<comment type="caution">
    <text evidence="2">The sequence shown here is derived from an EMBL/GenBank/DDBJ whole genome shotgun (WGS) entry which is preliminary data.</text>
</comment>
<dbReference type="EMBL" id="BAAAHE010000004">
    <property type="protein sequence ID" value="GAA0604656.1"/>
    <property type="molecule type" value="Genomic_DNA"/>
</dbReference>